<dbReference type="Gene3D" id="2.130.10.10">
    <property type="entry name" value="YVTN repeat-like/Quinoprotein amine dehydrogenase"/>
    <property type="match status" value="1"/>
</dbReference>
<keyword evidence="5" id="KW-1185">Reference proteome</keyword>
<dbReference type="GO" id="GO:1990234">
    <property type="term" value="C:transferase complex"/>
    <property type="evidence" value="ECO:0007669"/>
    <property type="project" value="UniProtKB-ARBA"/>
</dbReference>
<dbReference type="SMART" id="SM00320">
    <property type="entry name" value="WD40"/>
    <property type="match status" value="5"/>
</dbReference>
<dbReference type="PANTHER" id="PTHR22847:SF637">
    <property type="entry name" value="WD REPEAT DOMAIN 5B"/>
    <property type="match status" value="1"/>
</dbReference>
<feature type="compositionally biased region" description="Basic and acidic residues" evidence="3">
    <location>
        <begin position="383"/>
        <end position="394"/>
    </location>
</feature>
<dbReference type="Proteomes" id="UP000789572">
    <property type="component" value="Unassembled WGS sequence"/>
</dbReference>
<keyword evidence="2" id="KW-0677">Repeat</keyword>
<evidence type="ECO:0000313" key="5">
    <source>
        <dbReference type="Proteomes" id="UP000789572"/>
    </source>
</evidence>
<accession>A0A9N8VU78</accession>
<dbReference type="InterPro" id="IPR036322">
    <property type="entry name" value="WD40_repeat_dom_sf"/>
</dbReference>
<gene>
    <name evidence="4" type="ORF">POCULU_LOCUS825</name>
</gene>
<name>A0A9N8VU78_9GLOM</name>
<dbReference type="SUPFAM" id="SSF50978">
    <property type="entry name" value="WD40 repeat-like"/>
    <property type="match status" value="1"/>
</dbReference>
<evidence type="ECO:0000313" key="4">
    <source>
        <dbReference type="EMBL" id="CAG8466546.1"/>
    </source>
</evidence>
<dbReference type="Pfam" id="PF00400">
    <property type="entry name" value="WD40"/>
    <property type="match status" value="1"/>
</dbReference>
<dbReference type="InterPro" id="IPR001680">
    <property type="entry name" value="WD40_rpt"/>
</dbReference>
<protein>
    <submittedName>
        <fullName evidence="4">4714_t:CDS:1</fullName>
    </submittedName>
</protein>
<proteinExistence type="predicted"/>
<evidence type="ECO:0000256" key="1">
    <source>
        <dbReference type="ARBA" id="ARBA00022574"/>
    </source>
</evidence>
<feature type="compositionally biased region" description="Basic and acidic residues" evidence="3">
    <location>
        <begin position="340"/>
        <end position="350"/>
    </location>
</feature>
<feature type="region of interest" description="Disordered" evidence="3">
    <location>
        <begin position="231"/>
        <end position="282"/>
    </location>
</feature>
<sequence length="916" mass="100824">MTSNNGQDSSKQNRSSIEKLRVLNKAKDQLERLLNVAASHILATNIGQPTANIDAQWINEHGKWNDLTTKMTRIGCSPFTTQLPRRLVNADAGKRPGTVLVSQQTSSTSNPQVNTGMRKNFAKKSMIPKSDDLENNKETKFFAKKSMIPKETLDSTQAESSFSGSMGTSKLLSVEIDENKHLMREALGQRPYMEKPRAPVTPIYATFSVENWNPVNFEFIAELPEQFITKPSKQPPINRRIEGSKKTSKSWIPPVHTGLPEHADCNRSSSFTNEHTTPNDTIVQSSSTAGIAATNDSNELPPATDLLCEIVPLEVVGSLRESSTSNEPPERSISPQKLSPCKDAHLREGDALVVDEDSQTEIGSQDSHRSTVENCDYQGRNAMSEDGHSDRNDDDHDSEVTSLGESEDMGVDVDSTLVSSRTACEDDYFAEDIEEMIKLELKATQQEMDERIRLRYERIFEKSDNKCARKKITDSGDTVQKTLLRRELRGISSCAQARLGIQSLFQTLQLALVFHEASGSVVDIAFCEAERKTRVAICCATNDNPDYNTEGNLKFYDPTSSTLYHFLGHHSKSRAGVACFDTVTDAKFSPDGRVLLAADDKGQCILWDTSCGKSTGHLHGSDNCRDIINRVAVRATPISTHYQFASCLSSGNVNLFDVTPKRNSYSLQRRTSYDEKDNRVASDILFGRHRCADTIIVGYNGKGNKGGGVVRVWNIERRKVMKQFAKAQRSVSCIAVARSGSFGVCGTSGANAKEVGDGRIWLYDLPDSDPIASAATTEKDATLVSISPNESYVAVGGANNIVEVYDTRFFDRVLATLPHVKSSIDGGDGIEAIQWPSGHMILSGGEDGVRIWDLAKSGSEMLVKSFECFDGNVGAVALSENMDFMCVGSSTGSVYVFTVDEEKAMKMRERFSIISR</sequence>
<evidence type="ECO:0000256" key="3">
    <source>
        <dbReference type="SAM" id="MobiDB-lite"/>
    </source>
</evidence>
<comment type="caution">
    <text evidence="4">The sequence shown here is derived from an EMBL/GenBank/DDBJ whole genome shotgun (WGS) entry which is preliminary data.</text>
</comment>
<feature type="region of interest" description="Disordered" evidence="3">
    <location>
        <begin position="319"/>
        <end position="412"/>
    </location>
</feature>
<keyword evidence="1" id="KW-0853">WD repeat</keyword>
<dbReference type="InterPro" id="IPR015943">
    <property type="entry name" value="WD40/YVTN_repeat-like_dom_sf"/>
</dbReference>
<dbReference type="OrthoDB" id="10248252at2759"/>
<feature type="compositionally biased region" description="Polar residues" evidence="3">
    <location>
        <begin position="266"/>
        <end position="282"/>
    </location>
</feature>
<dbReference type="PANTHER" id="PTHR22847">
    <property type="entry name" value="WD40 REPEAT PROTEIN"/>
    <property type="match status" value="1"/>
</dbReference>
<dbReference type="EMBL" id="CAJVPJ010000049">
    <property type="protein sequence ID" value="CAG8466546.1"/>
    <property type="molecule type" value="Genomic_DNA"/>
</dbReference>
<evidence type="ECO:0000256" key="2">
    <source>
        <dbReference type="ARBA" id="ARBA00022737"/>
    </source>
</evidence>
<feature type="compositionally biased region" description="Polar residues" evidence="3">
    <location>
        <begin position="320"/>
        <end position="337"/>
    </location>
</feature>
<reference evidence="4" key="1">
    <citation type="submission" date="2021-06" db="EMBL/GenBank/DDBJ databases">
        <authorList>
            <person name="Kallberg Y."/>
            <person name="Tangrot J."/>
            <person name="Rosling A."/>
        </authorList>
    </citation>
    <scope>NUCLEOTIDE SEQUENCE</scope>
    <source>
        <strain evidence="4">IA702</strain>
    </source>
</reference>
<organism evidence="4 5">
    <name type="scientific">Paraglomus occultum</name>
    <dbReference type="NCBI Taxonomy" id="144539"/>
    <lineage>
        <taxon>Eukaryota</taxon>
        <taxon>Fungi</taxon>
        <taxon>Fungi incertae sedis</taxon>
        <taxon>Mucoromycota</taxon>
        <taxon>Glomeromycotina</taxon>
        <taxon>Glomeromycetes</taxon>
        <taxon>Paraglomerales</taxon>
        <taxon>Paraglomeraceae</taxon>
        <taxon>Paraglomus</taxon>
    </lineage>
</organism>
<dbReference type="AlphaFoldDB" id="A0A9N8VU78"/>